<proteinExistence type="predicted"/>
<keyword evidence="2" id="KW-1185">Reference proteome</keyword>
<name>A0A222Z6Z9_9CAUD</name>
<evidence type="ECO:0000313" key="1">
    <source>
        <dbReference type="EMBL" id="ASR80292.1"/>
    </source>
</evidence>
<gene>
    <name evidence="1" type="ORF">SEA_HEISENBERGER_38</name>
</gene>
<evidence type="ECO:0000313" key="2">
    <source>
        <dbReference type="Proteomes" id="UP000221787"/>
    </source>
</evidence>
<protein>
    <submittedName>
        <fullName evidence="1">Uncharacterized protein</fullName>
    </submittedName>
</protein>
<organism evidence="1 2">
    <name type="scientific">Arthrobacter phage Heisenberger</name>
    <dbReference type="NCBI Taxonomy" id="2024277"/>
    <lineage>
        <taxon>Viruses</taxon>
        <taxon>Duplodnaviria</taxon>
        <taxon>Heunggongvirae</taxon>
        <taxon>Uroviricota</taxon>
        <taxon>Caudoviricetes</taxon>
        <taxon>Mudcatvirus</taxon>
        <taxon>Mudcatvirus heisenberger</taxon>
    </lineage>
</organism>
<sequence length="123" mass="14827">MTADYAQQLLDSMNETRSYVDHELEKQIIDRFGSLEVFKKVAHRYILETTEPVFVPMPEEISHEFTYSYEIQYRLRLKTPEELAIEQADANINYYLDFSERERIELDEEPHFVDDVRKSEDER</sequence>
<accession>A0A222Z6Z9</accession>
<dbReference type="EMBL" id="MF189173">
    <property type="protein sequence ID" value="ASR80292.1"/>
    <property type="molecule type" value="Genomic_DNA"/>
</dbReference>
<reference evidence="1 2" key="1">
    <citation type="submission" date="2017-06" db="EMBL/GenBank/DDBJ databases">
        <authorList>
            <person name="Kaminski P.A."/>
            <person name="Gaffney B.L."/>
            <person name="Rinehart C.A."/>
            <person name="King R.A."/>
            <person name="Staples A.K."/>
            <person name="Klyczek K."/>
            <person name="Garlena R.A."/>
            <person name="Russell D.A."/>
            <person name="Pope W.H."/>
            <person name="Jacobs-Sera D."/>
            <person name="Hendrix R.W."/>
            <person name="Hatfull G.F."/>
        </authorList>
    </citation>
    <scope>NUCLEOTIDE SEQUENCE [LARGE SCALE GENOMIC DNA]</scope>
</reference>
<dbReference type="Proteomes" id="UP000221787">
    <property type="component" value="Segment"/>
</dbReference>